<feature type="domain" description="F-box" evidence="2">
    <location>
        <begin position="44"/>
        <end position="85"/>
    </location>
</feature>
<dbReference type="Pfam" id="PF23635">
    <property type="entry name" value="Beta-prop_AT5G49610-like"/>
    <property type="match status" value="1"/>
</dbReference>
<sequence length="416" mass="46177">MPETELPRVPPPPEHRTAGSCVSGGQMRGRSKISARSPATDHDVPDELLELVFLHLPSSLHLVRAACTCKRWHRIIAHGAFLRRFRSRRASPVVAGHYRVNKLVHFSPPPGCNPVFFLSPSSDTVDLRPQHFSLDFLPSRDGGSWDIADSRGGLLLVNQCPGNNVAFFQDLVVCEPMTRRCRVIPPPGELRRKLTCGAFLLDGDADEAGEPISLSNFRIIVALVYEGVALACVFSSGNDNGNDSGWMVQIPMDSLVTPHNSLQFAGQAAGSIYWSNDVHEIIALDKDTEKFSCSLFPEEAMYCRHTFVGCDGGKVRLACLDRGHLKVFIQAEDTDEWVLEKDVELQQLASQVHGQDDGELQVNMLKKIISVEEGSVLLCTEKGVGLVTVDLSTMEFKRVAQDDDRYFWPTYMYQLP</sequence>
<feature type="region of interest" description="Disordered" evidence="1">
    <location>
        <begin position="1"/>
        <end position="41"/>
    </location>
</feature>
<dbReference type="SMART" id="SM00256">
    <property type="entry name" value="FBOX"/>
    <property type="match status" value="1"/>
</dbReference>
<comment type="caution">
    <text evidence="3">The sequence shown here is derived from an EMBL/GenBank/DDBJ whole genome shotgun (WGS) entry which is preliminary data.</text>
</comment>
<accession>A0AAD8RT46</accession>
<name>A0AAD8RT46_LOLMU</name>
<dbReference type="EMBL" id="JAUUTY010000005">
    <property type="protein sequence ID" value="KAK1630269.1"/>
    <property type="molecule type" value="Genomic_DNA"/>
</dbReference>
<dbReference type="SUPFAM" id="SSF81383">
    <property type="entry name" value="F-box domain"/>
    <property type="match status" value="1"/>
</dbReference>
<reference evidence="3" key="1">
    <citation type="submission" date="2023-07" db="EMBL/GenBank/DDBJ databases">
        <title>A chromosome-level genome assembly of Lolium multiflorum.</title>
        <authorList>
            <person name="Chen Y."/>
            <person name="Copetti D."/>
            <person name="Kolliker R."/>
            <person name="Studer B."/>
        </authorList>
    </citation>
    <scope>NUCLEOTIDE SEQUENCE</scope>
    <source>
        <strain evidence="3">02402/16</strain>
        <tissue evidence="3">Leaf</tissue>
    </source>
</reference>
<dbReference type="InterPro" id="IPR036047">
    <property type="entry name" value="F-box-like_dom_sf"/>
</dbReference>
<evidence type="ECO:0000259" key="2">
    <source>
        <dbReference type="SMART" id="SM00256"/>
    </source>
</evidence>
<proteinExistence type="predicted"/>
<dbReference type="InterPro" id="IPR056594">
    <property type="entry name" value="AT5G49610-like_b-prop"/>
</dbReference>
<dbReference type="AlphaFoldDB" id="A0AAD8RT46"/>
<dbReference type="Proteomes" id="UP001231189">
    <property type="component" value="Unassembled WGS sequence"/>
</dbReference>
<evidence type="ECO:0000313" key="3">
    <source>
        <dbReference type="EMBL" id="KAK1630269.1"/>
    </source>
</evidence>
<dbReference type="InterPro" id="IPR001810">
    <property type="entry name" value="F-box_dom"/>
</dbReference>
<evidence type="ECO:0000256" key="1">
    <source>
        <dbReference type="SAM" id="MobiDB-lite"/>
    </source>
</evidence>
<evidence type="ECO:0000313" key="4">
    <source>
        <dbReference type="Proteomes" id="UP001231189"/>
    </source>
</evidence>
<dbReference type="Pfam" id="PF12937">
    <property type="entry name" value="F-box-like"/>
    <property type="match status" value="1"/>
</dbReference>
<organism evidence="3 4">
    <name type="scientific">Lolium multiflorum</name>
    <name type="common">Italian ryegrass</name>
    <name type="synonym">Lolium perenne subsp. multiflorum</name>
    <dbReference type="NCBI Taxonomy" id="4521"/>
    <lineage>
        <taxon>Eukaryota</taxon>
        <taxon>Viridiplantae</taxon>
        <taxon>Streptophyta</taxon>
        <taxon>Embryophyta</taxon>
        <taxon>Tracheophyta</taxon>
        <taxon>Spermatophyta</taxon>
        <taxon>Magnoliopsida</taxon>
        <taxon>Liliopsida</taxon>
        <taxon>Poales</taxon>
        <taxon>Poaceae</taxon>
        <taxon>BOP clade</taxon>
        <taxon>Pooideae</taxon>
        <taxon>Poodae</taxon>
        <taxon>Poeae</taxon>
        <taxon>Poeae Chloroplast Group 2 (Poeae type)</taxon>
        <taxon>Loliodinae</taxon>
        <taxon>Loliinae</taxon>
        <taxon>Lolium</taxon>
    </lineage>
</organism>
<keyword evidence="4" id="KW-1185">Reference proteome</keyword>
<dbReference type="Gene3D" id="1.20.1280.50">
    <property type="match status" value="1"/>
</dbReference>
<protein>
    <recommendedName>
        <fullName evidence="2">F-box domain-containing protein</fullName>
    </recommendedName>
</protein>
<dbReference type="PANTHER" id="PTHR33207">
    <property type="entry name" value="F-BOX DOMAIN CONTAINING PROTEIN-RELATED"/>
    <property type="match status" value="1"/>
</dbReference>
<gene>
    <name evidence="3" type="ORF">QYE76_004584</name>
</gene>